<evidence type="ECO:0000256" key="2">
    <source>
        <dbReference type="SAM" id="SignalP"/>
    </source>
</evidence>
<evidence type="ECO:0000313" key="3">
    <source>
        <dbReference type="EMBL" id="VFU08680.1"/>
    </source>
</evidence>
<dbReference type="EMBL" id="LR536450">
    <property type="protein sequence ID" value="VFU08680.1"/>
    <property type="molecule type" value="Genomic_DNA"/>
</dbReference>
<dbReference type="KEGG" id="mtun:MTUNDRAET4_1787"/>
<protein>
    <submittedName>
        <fullName evidence="3">Uncharacterized protein</fullName>
    </submittedName>
</protein>
<feature type="region of interest" description="Disordered" evidence="1">
    <location>
        <begin position="94"/>
        <end position="120"/>
    </location>
</feature>
<dbReference type="RefSeq" id="WP_134488748.1">
    <property type="nucleotide sequence ID" value="NZ_CP139089.1"/>
</dbReference>
<reference evidence="3 4" key="1">
    <citation type="submission" date="2019-03" db="EMBL/GenBank/DDBJ databases">
        <authorList>
            <person name="Kox A.R. M."/>
        </authorList>
    </citation>
    <scope>NUCLEOTIDE SEQUENCE [LARGE SCALE GENOMIC DNA]</scope>
    <source>
        <strain evidence="3">MTUNDRAET4 annotated genome</strain>
    </source>
</reference>
<gene>
    <name evidence="3" type="ORF">MTUNDRAET4_1787</name>
</gene>
<proteinExistence type="predicted"/>
<dbReference type="AlphaFoldDB" id="A0A4U8YYT3"/>
<feature type="signal peptide" evidence="2">
    <location>
        <begin position="1"/>
        <end position="28"/>
    </location>
</feature>
<organism evidence="3 4">
    <name type="scientific">Methylocella tundrae</name>
    <dbReference type="NCBI Taxonomy" id="227605"/>
    <lineage>
        <taxon>Bacteria</taxon>
        <taxon>Pseudomonadati</taxon>
        <taxon>Pseudomonadota</taxon>
        <taxon>Alphaproteobacteria</taxon>
        <taxon>Hyphomicrobiales</taxon>
        <taxon>Beijerinckiaceae</taxon>
        <taxon>Methylocella</taxon>
    </lineage>
</organism>
<dbReference type="OrthoDB" id="8019541at2"/>
<sequence>MSFVAHRHNASIVLAAAALASVIIPASAQTKTRAHRAPPVAVAYSGERPPLTVNKRSFLDPGPVVPVGSMSSYVTANTTFNRTPDQVAQRSKFGNEELPWPLEVPGRPSPVLQFETPRVD</sequence>
<evidence type="ECO:0000313" key="4">
    <source>
        <dbReference type="Proteomes" id="UP000294360"/>
    </source>
</evidence>
<feature type="chain" id="PRO_5020855092" evidence="2">
    <location>
        <begin position="29"/>
        <end position="120"/>
    </location>
</feature>
<accession>A0A4U8YYT3</accession>
<keyword evidence="2" id="KW-0732">Signal</keyword>
<evidence type="ECO:0000256" key="1">
    <source>
        <dbReference type="SAM" id="MobiDB-lite"/>
    </source>
</evidence>
<dbReference type="Proteomes" id="UP000294360">
    <property type="component" value="Chromosome"/>
</dbReference>
<name>A0A4U8YYT3_METTU</name>